<dbReference type="Proteomes" id="UP001225596">
    <property type="component" value="Unassembled WGS sequence"/>
</dbReference>
<proteinExistence type="predicted"/>
<sequence length="307" mass="34790">MLTIREAGRHDFLEDSFVTHGMPQRANLASHCTRRSGYRMLQYVSDFLVGMRFSRVLLAFVLSTTMGLLPSLAYAQLSYWIPCQMSGKAKSEGRTTYIGDYLKAKTVGMKTYDIEDLYCVTRVKCVALGHCKASSPDEQAAANKLKREIAAEESRLQRERQAKAAQAERNRKKAEEDRQREEARRQKLAAAEEKRLRLSAPDAKRLVEAREEARKKMPPQPEKCTSVYPAYTQKLDFTPVVLLQSKAEKDYSSLDRSKMCNGHPGKLGPLECEKPADFFGLKFASCSATKRCPERKETRRCSRASAQ</sequence>
<organism evidence="3 4">
    <name type="scientific">Keguizhuia sedimenti</name>
    <dbReference type="NCBI Taxonomy" id="3064264"/>
    <lineage>
        <taxon>Bacteria</taxon>
        <taxon>Pseudomonadati</taxon>
        <taxon>Pseudomonadota</taxon>
        <taxon>Betaproteobacteria</taxon>
        <taxon>Burkholderiales</taxon>
        <taxon>Oxalobacteraceae</taxon>
        <taxon>Keguizhuia</taxon>
    </lineage>
</organism>
<evidence type="ECO:0000256" key="1">
    <source>
        <dbReference type="SAM" id="MobiDB-lite"/>
    </source>
</evidence>
<evidence type="ECO:0000256" key="2">
    <source>
        <dbReference type="SAM" id="Phobius"/>
    </source>
</evidence>
<comment type="caution">
    <text evidence="3">The sequence shown here is derived from an EMBL/GenBank/DDBJ whole genome shotgun (WGS) entry which is preliminary data.</text>
</comment>
<protein>
    <submittedName>
        <fullName evidence="3">Cell envelope integrity protein TolA</fullName>
    </submittedName>
</protein>
<accession>A0ABU1BPK1</accession>
<feature type="region of interest" description="Disordered" evidence="1">
    <location>
        <begin position="153"/>
        <end position="202"/>
    </location>
</feature>
<feature type="transmembrane region" description="Helical" evidence="2">
    <location>
        <begin position="56"/>
        <end position="81"/>
    </location>
</feature>
<keyword evidence="2" id="KW-1133">Transmembrane helix</keyword>
<keyword evidence="2" id="KW-0472">Membrane</keyword>
<keyword evidence="2" id="KW-0812">Transmembrane</keyword>
<dbReference type="EMBL" id="JAUYVH010000006">
    <property type="protein sequence ID" value="MDQ9170921.1"/>
    <property type="molecule type" value="Genomic_DNA"/>
</dbReference>
<evidence type="ECO:0000313" key="4">
    <source>
        <dbReference type="Proteomes" id="UP001225596"/>
    </source>
</evidence>
<dbReference type="RefSeq" id="WP_338436858.1">
    <property type="nucleotide sequence ID" value="NZ_JAUYVH010000006.1"/>
</dbReference>
<reference evidence="3 4" key="1">
    <citation type="submission" date="2023-08" db="EMBL/GenBank/DDBJ databases">
        <title>Oxalobacteraceae gen .nov., isolated from river sludge outside the plant.</title>
        <authorList>
            <person name="Zhao S.Y."/>
        </authorList>
    </citation>
    <scope>NUCLEOTIDE SEQUENCE [LARGE SCALE GENOMIC DNA]</scope>
    <source>
        <strain evidence="3 4">R-40</strain>
    </source>
</reference>
<name>A0ABU1BPK1_9BURK</name>
<gene>
    <name evidence="3" type="ORF">Q8A64_10915</name>
</gene>
<evidence type="ECO:0000313" key="3">
    <source>
        <dbReference type="EMBL" id="MDQ9170921.1"/>
    </source>
</evidence>
<keyword evidence="4" id="KW-1185">Reference proteome</keyword>